<sequence length="62" mass="7054">MGLFPPAVFFAMDKLKRQITGRLVIFLPLVKNGQRGMFYTLSTKFIKVILFAGCLKFILSAR</sequence>
<dbReference type="EMBL" id="ADBY01000045">
    <property type="protein sequence ID" value="EFE95658.1"/>
    <property type="molecule type" value="Genomic_DNA"/>
</dbReference>
<comment type="caution">
    <text evidence="2">The sequence shown here is derived from an EMBL/GenBank/DDBJ whole genome shotgun (WGS) entry which is preliminary data.</text>
</comment>
<dbReference type="Proteomes" id="UP000005723">
    <property type="component" value="Unassembled WGS sequence"/>
</dbReference>
<name>D4E382_SEROD</name>
<gene>
    <name evidence="2" type="ORF">HMPREF0758_2632</name>
</gene>
<reference evidence="2 3" key="1">
    <citation type="submission" date="2010-01" db="EMBL/GenBank/DDBJ databases">
        <authorList>
            <person name="Muzny D."/>
            <person name="Qin X."/>
            <person name="Deng J."/>
            <person name="Jiang H."/>
            <person name="Liu Y."/>
            <person name="Qu J."/>
            <person name="Song X.-Z."/>
            <person name="Zhang L."/>
            <person name="Thornton R."/>
            <person name="Coyle M."/>
            <person name="Francisco L."/>
            <person name="Jackson L."/>
            <person name="Javaid M."/>
            <person name="Korchina V."/>
            <person name="Kovar C."/>
            <person name="Mata R."/>
            <person name="Mathew T."/>
            <person name="Ngo R."/>
            <person name="Nguyen L."/>
            <person name="Nguyen N."/>
            <person name="Okwuonu G."/>
            <person name="Ongeri F."/>
            <person name="Pham C."/>
            <person name="Simmons D."/>
            <person name="Wilczek-Boney K."/>
            <person name="Hale W."/>
            <person name="Jakkamsetti A."/>
            <person name="Pham P."/>
            <person name="Ruth R."/>
            <person name="San Lucas F."/>
            <person name="Warren J."/>
            <person name="Zhang J."/>
            <person name="Zhao Z."/>
            <person name="Zhou C."/>
            <person name="Zhu D."/>
            <person name="Lee S."/>
            <person name="Bess C."/>
            <person name="Blankenburg K."/>
            <person name="Forbes L."/>
            <person name="Fu Q."/>
            <person name="Gubbala S."/>
            <person name="Hirani K."/>
            <person name="Jayaseelan J.C."/>
            <person name="Lara F."/>
            <person name="Munidasa M."/>
            <person name="Palculict T."/>
            <person name="Patil S."/>
            <person name="Pu L.-L."/>
            <person name="Saada N."/>
            <person name="Tang L."/>
            <person name="Weissenberger G."/>
            <person name="Zhu Y."/>
            <person name="Hemphill L."/>
            <person name="Shang Y."/>
            <person name="Youmans B."/>
            <person name="Ayvaz T."/>
            <person name="Ross M."/>
            <person name="Santibanez J."/>
            <person name="Aqrawi P."/>
            <person name="Gross S."/>
            <person name="Joshi V."/>
            <person name="Fowler G."/>
            <person name="Nazareth L."/>
            <person name="Reid J."/>
            <person name="Worley K."/>
            <person name="Petrosino J."/>
            <person name="Highlander S."/>
            <person name="Gibbs R."/>
        </authorList>
    </citation>
    <scope>NUCLEOTIDE SEQUENCE [LARGE SCALE GENOMIC DNA]</scope>
    <source>
        <strain evidence="2 3">DSM 4582</strain>
    </source>
</reference>
<accession>D4E382</accession>
<dbReference type="HOGENOM" id="CLU_2901746_0_0_6"/>
<keyword evidence="1" id="KW-1133">Transmembrane helix</keyword>
<evidence type="ECO:0000313" key="2">
    <source>
        <dbReference type="EMBL" id="EFE95658.1"/>
    </source>
</evidence>
<feature type="transmembrane region" description="Helical" evidence="1">
    <location>
        <begin position="37"/>
        <end position="59"/>
    </location>
</feature>
<evidence type="ECO:0000256" key="1">
    <source>
        <dbReference type="SAM" id="Phobius"/>
    </source>
</evidence>
<keyword evidence="3" id="KW-1185">Reference proteome</keyword>
<protein>
    <submittedName>
        <fullName evidence="2">Uncharacterized protein</fullName>
    </submittedName>
</protein>
<evidence type="ECO:0000313" key="3">
    <source>
        <dbReference type="Proteomes" id="UP000005723"/>
    </source>
</evidence>
<keyword evidence="1" id="KW-0472">Membrane</keyword>
<keyword evidence="1" id="KW-0812">Transmembrane</keyword>
<organism evidence="2 3">
    <name type="scientific">Serratia odorifera DSM 4582</name>
    <dbReference type="NCBI Taxonomy" id="667129"/>
    <lineage>
        <taxon>Bacteria</taxon>
        <taxon>Pseudomonadati</taxon>
        <taxon>Pseudomonadota</taxon>
        <taxon>Gammaproteobacteria</taxon>
        <taxon>Enterobacterales</taxon>
        <taxon>Yersiniaceae</taxon>
        <taxon>Serratia</taxon>
    </lineage>
</organism>
<proteinExistence type="predicted"/>
<dbReference type="AlphaFoldDB" id="D4E382"/>